<dbReference type="PROSITE" id="PS00217">
    <property type="entry name" value="SUGAR_TRANSPORT_2"/>
    <property type="match status" value="1"/>
</dbReference>
<protein>
    <submittedName>
        <fullName evidence="10">CSON015076 protein</fullName>
    </submittedName>
</protein>
<proteinExistence type="predicted"/>
<keyword evidence="2" id="KW-0813">Transport</keyword>
<feature type="transmembrane region" description="Helical" evidence="8">
    <location>
        <begin position="246"/>
        <end position="270"/>
    </location>
</feature>
<accession>A0A336MDM9</accession>
<feature type="transmembrane region" description="Helical" evidence="8">
    <location>
        <begin position="51"/>
        <end position="73"/>
    </location>
</feature>
<feature type="transmembrane region" description="Helical" evidence="8">
    <location>
        <begin position="412"/>
        <end position="431"/>
    </location>
</feature>
<dbReference type="VEuPathDB" id="VectorBase:CSON015076"/>
<gene>
    <name evidence="10" type="primary">CSON015076</name>
</gene>
<feature type="transmembrane region" description="Helical" evidence="8">
    <location>
        <begin position="343"/>
        <end position="368"/>
    </location>
</feature>
<feature type="transmembrane region" description="Helical" evidence="8">
    <location>
        <begin position="138"/>
        <end position="157"/>
    </location>
</feature>
<reference evidence="10" key="1">
    <citation type="submission" date="2018-07" db="EMBL/GenBank/DDBJ databases">
        <authorList>
            <person name="Quirk P.G."/>
            <person name="Krulwich T.A."/>
        </authorList>
    </citation>
    <scope>NUCLEOTIDE SEQUENCE</scope>
</reference>
<evidence type="ECO:0000256" key="8">
    <source>
        <dbReference type="SAM" id="Phobius"/>
    </source>
</evidence>
<evidence type="ECO:0000256" key="2">
    <source>
        <dbReference type="ARBA" id="ARBA00022448"/>
    </source>
</evidence>
<dbReference type="PROSITE" id="PS50850">
    <property type="entry name" value="MFS"/>
    <property type="match status" value="1"/>
</dbReference>
<dbReference type="InterPro" id="IPR050549">
    <property type="entry name" value="MFS_Trehalose_Transporter"/>
</dbReference>
<evidence type="ECO:0000256" key="4">
    <source>
        <dbReference type="ARBA" id="ARBA00022597"/>
    </source>
</evidence>
<dbReference type="PANTHER" id="PTHR48021:SF33">
    <property type="entry name" value="AT22075P-RELATED"/>
    <property type="match status" value="1"/>
</dbReference>
<feature type="transmembrane region" description="Helical" evidence="8">
    <location>
        <begin position="380"/>
        <end position="400"/>
    </location>
</feature>
<dbReference type="FunFam" id="1.20.1250.20:FF:000218">
    <property type="entry name" value="facilitated trehalose transporter Tret1"/>
    <property type="match status" value="1"/>
</dbReference>
<evidence type="ECO:0000256" key="1">
    <source>
        <dbReference type="ARBA" id="ARBA00004651"/>
    </source>
</evidence>
<dbReference type="AlphaFoldDB" id="A0A336MDM9"/>
<dbReference type="InterPro" id="IPR005828">
    <property type="entry name" value="MFS_sugar_transport-like"/>
</dbReference>
<dbReference type="InterPro" id="IPR036259">
    <property type="entry name" value="MFS_trans_sf"/>
</dbReference>
<dbReference type="InterPro" id="IPR005829">
    <property type="entry name" value="Sugar_transporter_CS"/>
</dbReference>
<feature type="domain" description="Major facilitator superfamily (MFS) profile" evidence="9">
    <location>
        <begin position="10"/>
        <end position="435"/>
    </location>
</feature>
<evidence type="ECO:0000256" key="5">
    <source>
        <dbReference type="ARBA" id="ARBA00022692"/>
    </source>
</evidence>
<feature type="transmembrane region" description="Helical" evidence="8">
    <location>
        <begin position="282"/>
        <end position="302"/>
    </location>
</feature>
<sequence length="461" mass="50807">MKPVHRQYYAAFCANLPTILYGIFISWSSPNIPLLQSIETPLESPLNDHEASWIAAVGGFGGLLSTFICGWLLDKIGRKKTLILIGVPQALCWMLILTGRNGRHLLIARILGGLSGGGAFTVVPVFISEISDDDHRGVLGTIFSVSCNFGIMLGFILSTIFDYHVVPLIVLSVAVLYLIGILFVRESPKFLEMQGKSGDEIVESSKYYTGQEIIELELNSKEKIEKDKKTVSITDFKQPSYWKPTILNLITITFCTTSGTFVIICFTKQILDEAGSDISSDYGSIFIAFIQLLGSYCASIAIERAGRKPLLLTSAVLSCLSLTIMGSYYYLKSLGFDEISTFSVTPLVCVSFLFFIVSIGVSTVPMVYACEILPTEIRGFIFTLCMAELWTLIILGVRYFMTMVDVLGMHGFLWFFASTSLLTSIFIGVFLPETKGKSIEAIAGLFTSKPIKGLRCFSSRV</sequence>
<feature type="transmembrane region" description="Helical" evidence="8">
    <location>
        <begin position="106"/>
        <end position="126"/>
    </location>
</feature>
<keyword evidence="5 8" id="KW-0812">Transmembrane</keyword>
<evidence type="ECO:0000256" key="7">
    <source>
        <dbReference type="ARBA" id="ARBA00023136"/>
    </source>
</evidence>
<dbReference type="InterPro" id="IPR020846">
    <property type="entry name" value="MFS_dom"/>
</dbReference>
<dbReference type="Pfam" id="PF00083">
    <property type="entry name" value="Sugar_tr"/>
    <property type="match status" value="1"/>
</dbReference>
<dbReference type="GO" id="GO:0005886">
    <property type="term" value="C:plasma membrane"/>
    <property type="evidence" value="ECO:0007669"/>
    <property type="project" value="UniProtKB-SubCell"/>
</dbReference>
<feature type="transmembrane region" description="Helical" evidence="8">
    <location>
        <begin position="163"/>
        <end position="184"/>
    </location>
</feature>
<feature type="transmembrane region" description="Helical" evidence="8">
    <location>
        <begin position="82"/>
        <end position="100"/>
    </location>
</feature>
<keyword evidence="3" id="KW-1003">Cell membrane</keyword>
<dbReference type="EMBL" id="UFQT01000924">
    <property type="protein sequence ID" value="SSX28030.1"/>
    <property type="molecule type" value="Genomic_DNA"/>
</dbReference>
<dbReference type="PROSITE" id="PS00216">
    <property type="entry name" value="SUGAR_TRANSPORT_1"/>
    <property type="match status" value="1"/>
</dbReference>
<comment type="subcellular location">
    <subcellularLocation>
        <location evidence="1">Cell membrane</location>
        <topology evidence="1">Multi-pass membrane protein</topology>
    </subcellularLocation>
</comment>
<evidence type="ECO:0000256" key="3">
    <source>
        <dbReference type="ARBA" id="ARBA00022475"/>
    </source>
</evidence>
<dbReference type="PANTHER" id="PTHR48021">
    <property type="match status" value="1"/>
</dbReference>
<feature type="transmembrane region" description="Helical" evidence="8">
    <location>
        <begin position="309"/>
        <end position="331"/>
    </location>
</feature>
<keyword evidence="7 8" id="KW-0472">Membrane</keyword>
<name>A0A336MDM9_CULSO</name>
<dbReference type="OMA" id="AILMLWQ"/>
<evidence type="ECO:0000256" key="6">
    <source>
        <dbReference type="ARBA" id="ARBA00022989"/>
    </source>
</evidence>
<dbReference type="SUPFAM" id="SSF103473">
    <property type="entry name" value="MFS general substrate transporter"/>
    <property type="match status" value="1"/>
</dbReference>
<dbReference type="Gene3D" id="1.20.1250.20">
    <property type="entry name" value="MFS general substrate transporter like domains"/>
    <property type="match status" value="1"/>
</dbReference>
<keyword evidence="6 8" id="KW-1133">Transmembrane helix</keyword>
<evidence type="ECO:0000259" key="9">
    <source>
        <dbReference type="PROSITE" id="PS50850"/>
    </source>
</evidence>
<evidence type="ECO:0000313" key="10">
    <source>
        <dbReference type="EMBL" id="SSX28030.1"/>
    </source>
</evidence>
<organism evidence="10">
    <name type="scientific">Culicoides sonorensis</name>
    <name type="common">Biting midge</name>
    <dbReference type="NCBI Taxonomy" id="179676"/>
    <lineage>
        <taxon>Eukaryota</taxon>
        <taxon>Metazoa</taxon>
        <taxon>Ecdysozoa</taxon>
        <taxon>Arthropoda</taxon>
        <taxon>Hexapoda</taxon>
        <taxon>Insecta</taxon>
        <taxon>Pterygota</taxon>
        <taxon>Neoptera</taxon>
        <taxon>Endopterygota</taxon>
        <taxon>Diptera</taxon>
        <taxon>Nematocera</taxon>
        <taxon>Chironomoidea</taxon>
        <taxon>Ceratopogonidae</taxon>
        <taxon>Ceratopogoninae</taxon>
        <taxon>Culicoides</taxon>
        <taxon>Monoculicoides</taxon>
    </lineage>
</organism>
<keyword evidence="4" id="KW-0762">Sugar transport</keyword>
<feature type="transmembrane region" description="Helical" evidence="8">
    <location>
        <begin position="7"/>
        <end position="27"/>
    </location>
</feature>
<dbReference type="GO" id="GO:0022857">
    <property type="term" value="F:transmembrane transporter activity"/>
    <property type="evidence" value="ECO:0007669"/>
    <property type="project" value="InterPro"/>
</dbReference>